<keyword evidence="4" id="KW-1185">Reference proteome</keyword>
<organism evidence="3 4">
    <name type="scientific">Marmota monax</name>
    <name type="common">Woodchuck</name>
    <dbReference type="NCBI Taxonomy" id="9995"/>
    <lineage>
        <taxon>Eukaryota</taxon>
        <taxon>Metazoa</taxon>
        <taxon>Chordata</taxon>
        <taxon>Craniata</taxon>
        <taxon>Vertebrata</taxon>
        <taxon>Euteleostomi</taxon>
        <taxon>Mammalia</taxon>
        <taxon>Eutheria</taxon>
        <taxon>Euarchontoglires</taxon>
        <taxon>Glires</taxon>
        <taxon>Rodentia</taxon>
        <taxon>Sciuromorpha</taxon>
        <taxon>Sciuridae</taxon>
        <taxon>Xerinae</taxon>
        <taxon>Marmotini</taxon>
        <taxon>Marmota</taxon>
    </lineage>
</organism>
<reference evidence="2" key="2">
    <citation type="submission" date="2020-08" db="EMBL/GenBank/DDBJ databases">
        <authorList>
            <person name="Shumante A."/>
            <person name="Zimin A.V."/>
            <person name="Puiu D."/>
            <person name="Salzberg S.L."/>
        </authorList>
    </citation>
    <scope>NUCLEOTIDE SEQUENCE</scope>
    <source>
        <strain evidence="2">WC2-LM</strain>
        <tissue evidence="2">Liver</tissue>
    </source>
</reference>
<dbReference type="EMBL" id="CABDUW010000482">
    <property type="protein sequence ID" value="VTJ69901.1"/>
    <property type="molecule type" value="Genomic_DNA"/>
</dbReference>
<feature type="region of interest" description="Disordered" evidence="1">
    <location>
        <begin position="1"/>
        <end position="27"/>
    </location>
</feature>
<dbReference type="Proteomes" id="UP000662637">
    <property type="component" value="Unassembled WGS sequence"/>
</dbReference>
<evidence type="ECO:0000313" key="3">
    <source>
        <dbReference type="EMBL" id="VTJ69901.1"/>
    </source>
</evidence>
<sequence length="99" mass="10612">MGGGGNSSFRKAPGVQQERAPMGTYPPSLTSHHWDLLCQHPWDQSLLPGDAARRSGPDLGRKVEGKLPVAIWKTLTSSRLRGEGEDKVIGTRVGAPPLS</sequence>
<evidence type="ECO:0000256" key="1">
    <source>
        <dbReference type="SAM" id="MobiDB-lite"/>
    </source>
</evidence>
<name>A0A5E4BLP1_MARMO</name>
<evidence type="ECO:0000313" key="4">
    <source>
        <dbReference type="Proteomes" id="UP000335636"/>
    </source>
</evidence>
<proteinExistence type="predicted"/>
<accession>A0A5E4BLP1</accession>
<gene>
    <name evidence="2" type="ORF">GHT09_005330</name>
    <name evidence="3" type="ORF">MONAX_5E031232</name>
</gene>
<protein>
    <submittedName>
        <fullName evidence="3">Uncharacterized protein</fullName>
    </submittedName>
</protein>
<evidence type="ECO:0000313" key="2">
    <source>
        <dbReference type="EMBL" id="KAF7465082.1"/>
    </source>
</evidence>
<dbReference type="Proteomes" id="UP000335636">
    <property type="component" value="Unassembled WGS sequence"/>
</dbReference>
<dbReference type="AlphaFoldDB" id="A0A5E4BLP1"/>
<reference evidence="3 4" key="1">
    <citation type="submission" date="2019-04" db="EMBL/GenBank/DDBJ databases">
        <authorList>
            <person name="Alioto T."/>
            <person name="Alioto T."/>
        </authorList>
    </citation>
    <scope>NUCLEOTIDE SEQUENCE [LARGE SCALE GENOMIC DNA]</scope>
</reference>
<dbReference type="EMBL" id="WJEC01007962">
    <property type="protein sequence ID" value="KAF7465082.1"/>
    <property type="molecule type" value="Genomic_DNA"/>
</dbReference>